<evidence type="ECO:0000313" key="3">
    <source>
        <dbReference type="EMBL" id="CAE0659481.1"/>
    </source>
</evidence>
<evidence type="ECO:0000256" key="2">
    <source>
        <dbReference type="SAM" id="Phobius"/>
    </source>
</evidence>
<keyword evidence="2" id="KW-0472">Membrane</keyword>
<keyword evidence="2" id="KW-0812">Transmembrane</keyword>
<reference evidence="3" key="1">
    <citation type="submission" date="2021-01" db="EMBL/GenBank/DDBJ databases">
        <authorList>
            <person name="Corre E."/>
            <person name="Pelletier E."/>
            <person name="Niang G."/>
            <person name="Scheremetjew M."/>
            <person name="Finn R."/>
            <person name="Kale V."/>
            <person name="Holt S."/>
            <person name="Cochrane G."/>
            <person name="Meng A."/>
            <person name="Brown T."/>
            <person name="Cohen L."/>
        </authorList>
    </citation>
    <scope>NUCLEOTIDE SEQUENCE</scope>
    <source>
        <strain evidence="3">CCCM811</strain>
    </source>
</reference>
<dbReference type="AlphaFoldDB" id="A0A7S3YRB3"/>
<accession>A0A7S3YRB3</accession>
<keyword evidence="2" id="KW-1133">Transmembrane helix</keyword>
<organism evidence="3">
    <name type="scientific">Lotharella globosa</name>
    <dbReference type="NCBI Taxonomy" id="91324"/>
    <lineage>
        <taxon>Eukaryota</taxon>
        <taxon>Sar</taxon>
        <taxon>Rhizaria</taxon>
        <taxon>Cercozoa</taxon>
        <taxon>Chlorarachniophyceae</taxon>
        <taxon>Lotharella</taxon>
    </lineage>
</organism>
<feature type="region of interest" description="Disordered" evidence="1">
    <location>
        <begin position="1"/>
        <end position="25"/>
    </location>
</feature>
<evidence type="ECO:0000256" key="1">
    <source>
        <dbReference type="SAM" id="MobiDB-lite"/>
    </source>
</evidence>
<sequence length="267" mass="27747">MIPHLAGPVQRHGRAVPSARVEPEPARVLPQHAVGARIGRDRPPHRRERALARVPPGRAVEVVGVGDAPLLGPLPGGHEAVLAAEAGHGDLIRPRPSLAIVAPQPVGEAATAHPAALKLVHGRPPVVGRPRVAIAIIVIVIVILLAVVGVGVVVVLVLVFDLGRRRALGFRARAVAVVAVLVGVVWTIGEGDGEARARRDSVARGVVRVVSSTAGLETLDACWVLAFARAGSHTRAKKQQKQKKKAGQGHKGNTNIDKAKAGIRAAG</sequence>
<feature type="region of interest" description="Disordered" evidence="1">
    <location>
        <begin position="235"/>
        <end position="267"/>
    </location>
</feature>
<feature type="transmembrane region" description="Helical" evidence="2">
    <location>
        <begin position="172"/>
        <end position="189"/>
    </location>
</feature>
<gene>
    <name evidence="3" type="ORF">LGLO00237_LOCUS11057</name>
</gene>
<name>A0A7S3YRB3_9EUKA</name>
<feature type="compositionally biased region" description="Basic residues" evidence="1">
    <location>
        <begin position="235"/>
        <end position="248"/>
    </location>
</feature>
<protein>
    <submittedName>
        <fullName evidence="3">Uncharacterized protein</fullName>
    </submittedName>
</protein>
<proteinExistence type="predicted"/>
<feature type="transmembrane region" description="Helical" evidence="2">
    <location>
        <begin position="132"/>
        <end position="160"/>
    </location>
</feature>
<dbReference type="EMBL" id="HBIV01015119">
    <property type="protein sequence ID" value="CAE0659481.1"/>
    <property type="molecule type" value="Transcribed_RNA"/>
</dbReference>